<dbReference type="eggNOG" id="COG0394">
    <property type="taxonomic scope" value="Bacteria"/>
</dbReference>
<dbReference type="GO" id="GO:0004725">
    <property type="term" value="F:protein tyrosine phosphatase activity"/>
    <property type="evidence" value="ECO:0007669"/>
    <property type="project" value="InterPro"/>
</dbReference>
<accession>D9STL9</accession>
<organism evidence="6 7">
    <name type="scientific">Clostridium cellulovorans (strain ATCC 35296 / DSM 3052 / OCM 3 / 743B)</name>
    <dbReference type="NCBI Taxonomy" id="573061"/>
    <lineage>
        <taxon>Bacteria</taxon>
        <taxon>Bacillati</taxon>
        <taxon>Bacillota</taxon>
        <taxon>Clostridia</taxon>
        <taxon>Eubacteriales</taxon>
        <taxon>Clostridiaceae</taxon>
        <taxon>Clostridium</taxon>
    </lineage>
</organism>
<dbReference type="Gene3D" id="3.40.50.2300">
    <property type="match status" value="1"/>
</dbReference>
<keyword evidence="2" id="KW-0378">Hydrolase</keyword>
<evidence type="ECO:0000313" key="7">
    <source>
        <dbReference type="Proteomes" id="UP000002730"/>
    </source>
</evidence>
<dbReference type="Proteomes" id="UP000002730">
    <property type="component" value="Chromosome"/>
</dbReference>
<dbReference type="KEGG" id="ccb:Clocel_3063"/>
<dbReference type="AlphaFoldDB" id="D9STL9"/>
<reference evidence="6 7" key="1">
    <citation type="submission" date="2010-08" db="EMBL/GenBank/DDBJ databases">
        <title>Complete sequence of Clostridium cellulovorans 743B.</title>
        <authorList>
            <consortium name="US DOE Joint Genome Institute"/>
            <person name="Lucas S."/>
            <person name="Copeland A."/>
            <person name="Lapidus A."/>
            <person name="Cheng J.-F."/>
            <person name="Bruce D."/>
            <person name="Goodwin L."/>
            <person name="Pitluck S."/>
            <person name="Chertkov O."/>
            <person name="Detter J.C."/>
            <person name="Han C."/>
            <person name="Tapia R."/>
            <person name="Land M."/>
            <person name="Hauser L."/>
            <person name="Chang Y.-J."/>
            <person name="Jeffries C."/>
            <person name="Kyrpides N."/>
            <person name="Ivanova N."/>
            <person name="Mikhailova N."/>
            <person name="Hemme C.L."/>
            <person name="Woyke T."/>
        </authorList>
    </citation>
    <scope>NUCLEOTIDE SEQUENCE [LARGE SCALE GENOMIC DNA]</scope>
    <source>
        <strain evidence="7">ATCC 35296 / DSM 3052 / OCM 3 / 743B</strain>
    </source>
</reference>
<dbReference type="EMBL" id="CP002160">
    <property type="protein sequence ID" value="ADL52753.1"/>
    <property type="molecule type" value="Genomic_DNA"/>
</dbReference>
<dbReference type="Pfam" id="PF01451">
    <property type="entry name" value="LMWPc"/>
    <property type="match status" value="1"/>
</dbReference>
<evidence type="ECO:0000256" key="1">
    <source>
        <dbReference type="ARBA" id="ARBA00011063"/>
    </source>
</evidence>
<evidence type="ECO:0000313" key="6">
    <source>
        <dbReference type="EMBL" id="ADL52753.1"/>
    </source>
</evidence>
<dbReference type="InterPro" id="IPR050438">
    <property type="entry name" value="LMW_PTPase"/>
</dbReference>
<feature type="active site" description="Nucleophile" evidence="4">
    <location>
        <position position="13"/>
    </location>
</feature>
<protein>
    <submittedName>
        <fullName evidence="6">Protein tyrosine phosphatase</fullName>
    </submittedName>
</protein>
<feature type="domain" description="Phosphotyrosine protein phosphatase I" evidence="5">
    <location>
        <begin position="1"/>
        <end position="143"/>
    </location>
</feature>
<gene>
    <name evidence="6" type="ordered locus">Clocel_3063</name>
</gene>
<dbReference type="CDD" id="cd16344">
    <property type="entry name" value="LMWPAP"/>
    <property type="match status" value="1"/>
</dbReference>
<keyword evidence="3" id="KW-0904">Protein phosphatase</keyword>
<sequence>MNILFVCTGNTCRSCMAEAIFNKINDVEGLIAYSAGVSAIPDSSISKNASLSLKNNLDVELIDRKAVQVNKRLVDSSDLILTMTSRHKEFLLSYFPEVSEKTFTLKEFSESDDEVSDPYGGNLDIYHRTFMQLKDNIELVIEKLKKGIWNI</sequence>
<dbReference type="PANTHER" id="PTHR11717:SF31">
    <property type="entry name" value="LOW MOLECULAR WEIGHT PROTEIN-TYROSINE-PHOSPHATASE ETP-RELATED"/>
    <property type="match status" value="1"/>
</dbReference>
<dbReference type="InterPro" id="IPR036196">
    <property type="entry name" value="Ptyr_pPase_sf"/>
</dbReference>
<dbReference type="SUPFAM" id="SSF52788">
    <property type="entry name" value="Phosphotyrosine protein phosphatases I"/>
    <property type="match status" value="1"/>
</dbReference>
<dbReference type="PRINTS" id="PR00719">
    <property type="entry name" value="LMWPTPASE"/>
</dbReference>
<dbReference type="SMART" id="SM00226">
    <property type="entry name" value="LMWPc"/>
    <property type="match status" value="1"/>
</dbReference>
<evidence type="ECO:0000256" key="4">
    <source>
        <dbReference type="PIRSR" id="PIRSR617867-1"/>
    </source>
</evidence>
<dbReference type="HOGENOM" id="CLU_071415_1_2_9"/>
<feature type="active site" description="Nucleophile" evidence="4">
    <location>
        <position position="7"/>
    </location>
</feature>
<dbReference type="InterPro" id="IPR017867">
    <property type="entry name" value="Tyr_phospatase_low_mol_wt"/>
</dbReference>
<evidence type="ECO:0000256" key="3">
    <source>
        <dbReference type="ARBA" id="ARBA00022912"/>
    </source>
</evidence>
<proteinExistence type="inferred from homology"/>
<name>D9STL9_CLOC7</name>
<dbReference type="PANTHER" id="PTHR11717">
    <property type="entry name" value="LOW MOLECULAR WEIGHT PROTEIN TYROSINE PHOSPHATASE"/>
    <property type="match status" value="1"/>
</dbReference>
<dbReference type="RefSeq" id="WP_010075848.1">
    <property type="nucleotide sequence ID" value="NC_014393.1"/>
</dbReference>
<evidence type="ECO:0000259" key="5">
    <source>
        <dbReference type="SMART" id="SM00226"/>
    </source>
</evidence>
<dbReference type="OrthoDB" id="9784339at2"/>
<comment type="similarity">
    <text evidence="1">Belongs to the low molecular weight phosphotyrosine protein phosphatase family.</text>
</comment>
<keyword evidence="7" id="KW-1185">Reference proteome</keyword>
<dbReference type="InterPro" id="IPR023485">
    <property type="entry name" value="Ptyr_pPase"/>
</dbReference>
<dbReference type="STRING" id="573061.Clocel_3063"/>
<evidence type="ECO:0000256" key="2">
    <source>
        <dbReference type="ARBA" id="ARBA00022801"/>
    </source>
</evidence>
<feature type="active site" description="Proton donor" evidence="4">
    <location>
        <position position="117"/>
    </location>
</feature>